<reference evidence="3" key="1">
    <citation type="journal article" date="2015" name="Genome Announc.">
        <title>Draft Genome Sequence of Chemolithoautotrophic Acetogenic Butanol-Producing Eubacterium limosum ATCC 8486.</title>
        <authorList>
            <person name="Song Y."/>
            <person name="Cho B.K."/>
        </authorList>
    </citation>
    <scope>NUCLEOTIDE SEQUENCE</scope>
    <source>
        <strain evidence="3">ATCC 8486</strain>
    </source>
</reference>
<gene>
    <name evidence="3" type="ORF">B2M23_04365</name>
    <name evidence="4" type="ORF">PTZ04_16545</name>
</gene>
<evidence type="ECO:0000313" key="3">
    <source>
        <dbReference type="EMBL" id="ARD64819.1"/>
    </source>
</evidence>
<dbReference type="InterPro" id="IPR013324">
    <property type="entry name" value="RNA_pol_sigma_r3/r4-like"/>
</dbReference>
<evidence type="ECO:0000256" key="1">
    <source>
        <dbReference type="SAM" id="Coils"/>
    </source>
</evidence>
<dbReference type="Proteomes" id="UP000192391">
    <property type="component" value="Chromosome"/>
</dbReference>
<sequence>MKATAKCFVKNEVGQYDEITYDELCKYCEAYPEEYASKKFFPLQGMLLEVTPEQYKSLYRDLERQRYLKNLDDYYNPISLNELKNDKSMLIKANVDVFKIVETGMLLESLENALNQLNEQEMFIINALFFEQKTDTALARETGIPRSTITSRKIKILKKLKSIIEK</sequence>
<dbReference type="AlphaFoldDB" id="A0AAC9QS04"/>
<dbReference type="Proteomes" id="UP001215087">
    <property type="component" value="Unassembled WGS sequence"/>
</dbReference>
<protein>
    <submittedName>
        <fullName evidence="4">Sigma factor-like helix-turn-helix DNA-binding protein</fullName>
    </submittedName>
</protein>
<feature type="domain" description="RNA polymerase sigma-70 region 4" evidence="2">
    <location>
        <begin position="113"/>
        <end position="161"/>
    </location>
</feature>
<dbReference type="GO" id="GO:0006352">
    <property type="term" value="P:DNA-templated transcription initiation"/>
    <property type="evidence" value="ECO:0007669"/>
    <property type="project" value="InterPro"/>
</dbReference>
<evidence type="ECO:0000313" key="5">
    <source>
        <dbReference type="Proteomes" id="UP000192391"/>
    </source>
</evidence>
<accession>A0AAC9QS04</accession>
<reference evidence="3" key="3">
    <citation type="submission" date="2017-02" db="EMBL/GenBank/DDBJ databases">
        <title>Integrative analysis reveals regulation of autotrophic growth of syngas fermenting bacteria at the translational level.</title>
        <authorList>
            <person name="Song Y."/>
            <person name="Shin J."/>
            <person name="Jeong Y."/>
            <person name="Jin S."/>
            <person name="Kim D.R."/>
            <person name="Kim S.C."/>
            <person name="Cho S."/>
            <person name="Cho B.-K."/>
        </authorList>
    </citation>
    <scope>NUCLEOTIDE SEQUENCE</scope>
    <source>
        <strain evidence="3">ATCC 8486</strain>
    </source>
</reference>
<feature type="coiled-coil region" evidence="1">
    <location>
        <begin position="100"/>
        <end position="127"/>
    </location>
</feature>
<reference evidence="4 6" key="4">
    <citation type="submission" date="2023-02" db="EMBL/GenBank/DDBJ databases">
        <title>Comparative genome analysis of Eubacterium limosum species.</title>
        <authorList>
            <person name="Bak J.E."/>
        </authorList>
    </citation>
    <scope>NUCLEOTIDE SEQUENCE [LARGE SCALE GENOMIC DNA]</scope>
    <source>
        <strain evidence="4 6">KGMB01548</strain>
    </source>
</reference>
<dbReference type="Pfam" id="PF04545">
    <property type="entry name" value="Sigma70_r4"/>
    <property type="match status" value="1"/>
</dbReference>
<dbReference type="RefSeq" id="WP_013378601.1">
    <property type="nucleotide sequence ID" value="NZ_CP019962.1"/>
</dbReference>
<keyword evidence="1" id="KW-0175">Coiled coil</keyword>
<evidence type="ECO:0000313" key="6">
    <source>
        <dbReference type="Proteomes" id="UP001215087"/>
    </source>
</evidence>
<dbReference type="KEGG" id="elim:B2M23_04365"/>
<dbReference type="GO" id="GO:0003700">
    <property type="term" value="F:DNA-binding transcription factor activity"/>
    <property type="evidence" value="ECO:0007669"/>
    <property type="project" value="InterPro"/>
</dbReference>
<name>A0AAC9QS04_EUBLI</name>
<keyword evidence="6" id="KW-1185">Reference proteome</keyword>
<dbReference type="GeneID" id="68361718"/>
<evidence type="ECO:0000313" key="4">
    <source>
        <dbReference type="EMBL" id="MDE1471869.1"/>
    </source>
</evidence>
<dbReference type="Gene3D" id="1.20.140.160">
    <property type="match status" value="1"/>
</dbReference>
<reference evidence="5" key="2">
    <citation type="journal article" date="2017" name="Sci. Rep.">
        <title>Determination of the Genome and Primary Transcriptome of Syngas Fermenting Eubacterium limosum ATCC 8486.</title>
        <authorList>
            <person name="Song Y."/>
            <person name="Shin J."/>
            <person name="Jeong Y."/>
            <person name="Jin S."/>
            <person name="Lee J.K."/>
            <person name="Kim D.R."/>
            <person name="Kim S.C."/>
            <person name="Cho S."/>
            <person name="Cho B.K."/>
        </authorList>
    </citation>
    <scope>NUCLEOTIDE SEQUENCE [LARGE SCALE GENOMIC DNA]</scope>
    <source>
        <strain evidence="5">ATCC 8486</strain>
    </source>
</reference>
<organism evidence="3 5">
    <name type="scientific">Eubacterium limosum</name>
    <dbReference type="NCBI Taxonomy" id="1736"/>
    <lineage>
        <taxon>Bacteria</taxon>
        <taxon>Bacillati</taxon>
        <taxon>Bacillota</taxon>
        <taxon>Clostridia</taxon>
        <taxon>Eubacteriales</taxon>
        <taxon>Eubacteriaceae</taxon>
        <taxon>Eubacterium</taxon>
    </lineage>
</organism>
<dbReference type="EMBL" id="JAQSVD010000010">
    <property type="protein sequence ID" value="MDE1471869.1"/>
    <property type="molecule type" value="Genomic_DNA"/>
</dbReference>
<evidence type="ECO:0000259" key="2">
    <source>
        <dbReference type="Pfam" id="PF04545"/>
    </source>
</evidence>
<dbReference type="EMBL" id="CP019962">
    <property type="protein sequence ID" value="ARD64819.1"/>
    <property type="molecule type" value="Genomic_DNA"/>
</dbReference>
<proteinExistence type="predicted"/>
<dbReference type="SUPFAM" id="SSF88659">
    <property type="entry name" value="Sigma3 and sigma4 domains of RNA polymerase sigma factors"/>
    <property type="match status" value="1"/>
</dbReference>
<dbReference type="InterPro" id="IPR007630">
    <property type="entry name" value="RNA_pol_sigma70_r4"/>
</dbReference>